<organism evidence="7">
    <name type="scientific">Tunturiibacter psychrotolerans</name>
    <dbReference type="NCBI Taxonomy" id="3069686"/>
    <lineage>
        <taxon>Bacteria</taxon>
        <taxon>Pseudomonadati</taxon>
        <taxon>Acidobacteriota</taxon>
        <taxon>Terriglobia</taxon>
        <taxon>Terriglobales</taxon>
        <taxon>Acidobacteriaceae</taxon>
        <taxon>Tunturiibacter</taxon>
    </lineage>
</organism>
<feature type="transmembrane region" description="Helical" evidence="5">
    <location>
        <begin position="195"/>
        <end position="216"/>
    </location>
</feature>
<keyword evidence="3 5" id="KW-1133">Transmembrane helix</keyword>
<evidence type="ECO:0000256" key="1">
    <source>
        <dbReference type="ARBA" id="ARBA00004141"/>
    </source>
</evidence>
<reference evidence="7" key="1">
    <citation type="submission" date="2023-08" db="EMBL/GenBank/DDBJ databases">
        <authorList>
            <person name="Messyasz A."/>
            <person name="Mannisto M.K."/>
            <person name="Kerkhof L.J."/>
            <person name="Haggblom M."/>
        </authorList>
    </citation>
    <scope>NUCLEOTIDE SEQUENCE</scope>
    <source>
        <strain evidence="7">X5P6</strain>
    </source>
</reference>
<dbReference type="AlphaFoldDB" id="A0AAU7ZJF9"/>
<dbReference type="EMBL" id="CP132942">
    <property type="protein sequence ID" value="XCB31304.1"/>
    <property type="molecule type" value="Genomic_DNA"/>
</dbReference>
<gene>
    <name evidence="7" type="ORF">RBB77_12615</name>
</gene>
<evidence type="ECO:0000256" key="3">
    <source>
        <dbReference type="ARBA" id="ARBA00022989"/>
    </source>
</evidence>
<feature type="domain" description="Integral membrane bound transporter" evidence="6">
    <location>
        <begin position="99"/>
        <end position="210"/>
    </location>
</feature>
<evidence type="ECO:0000313" key="7">
    <source>
        <dbReference type="EMBL" id="XCB31304.1"/>
    </source>
</evidence>
<feature type="transmembrane region" description="Helical" evidence="5">
    <location>
        <begin position="20"/>
        <end position="40"/>
    </location>
</feature>
<keyword evidence="2 5" id="KW-0812">Transmembrane</keyword>
<dbReference type="InterPro" id="IPR049453">
    <property type="entry name" value="Memb_transporter_dom"/>
</dbReference>
<sequence length="229" mass="24337">MQDGDVALNLGREVLTRHKVALVGCLGTRVSMTGAPYAWIDLDGVMATTRKQDAKAIGMGQAVGTGCALAISCFISYAVITHILTRAYFVSRDDDLLGGMWAVAATIFVYRESYQQSVRAALSRMAATLLSFVLCLAYLLIFPFRVWGMATLIGIGAIALTLLGRSEDIITTGITTAVVMVVAGISPQHAWKQPILRLVDTAVGIGVGITAAWISLNIASMPNSRRSGA</sequence>
<evidence type="ECO:0000259" key="6">
    <source>
        <dbReference type="Pfam" id="PF13515"/>
    </source>
</evidence>
<accession>A0AAU7ZJF9</accession>
<feature type="transmembrane region" description="Helical" evidence="5">
    <location>
        <begin position="121"/>
        <end position="140"/>
    </location>
</feature>
<dbReference type="GO" id="GO:0016020">
    <property type="term" value="C:membrane"/>
    <property type="evidence" value="ECO:0007669"/>
    <property type="project" value="UniProtKB-SubCell"/>
</dbReference>
<evidence type="ECO:0000256" key="2">
    <source>
        <dbReference type="ARBA" id="ARBA00022692"/>
    </source>
</evidence>
<reference evidence="7" key="2">
    <citation type="journal article" date="2024" name="Environ. Microbiol.">
        <title>Genome analysis and description of Tunturibacter gen. nov. expands the diversity of Terriglobia in tundra soils.</title>
        <authorList>
            <person name="Messyasz A."/>
            <person name="Mannisto M.K."/>
            <person name="Kerkhof L.J."/>
            <person name="Haggblom M.M."/>
        </authorList>
    </citation>
    <scope>NUCLEOTIDE SEQUENCE</scope>
    <source>
        <strain evidence="7">X5P6</strain>
    </source>
</reference>
<feature type="transmembrane region" description="Helical" evidence="5">
    <location>
        <begin position="61"/>
        <end position="84"/>
    </location>
</feature>
<dbReference type="KEGG" id="tpsc:RBB77_12615"/>
<feature type="transmembrane region" description="Helical" evidence="5">
    <location>
        <begin position="170"/>
        <end position="189"/>
    </location>
</feature>
<comment type="subcellular location">
    <subcellularLocation>
        <location evidence="1">Membrane</location>
        <topology evidence="1">Multi-pass membrane protein</topology>
    </subcellularLocation>
</comment>
<keyword evidence="4 5" id="KW-0472">Membrane</keyword>
<dbReference type="RefSeq" id="WP_353062147.1">
    <property type="nucleotide sequence ID" value="NZ_CP132942.1"/>
</dbReference>
<name>A0AAU7ZJF9_9BACT</name>
<feature type="transmembrane region" description="Helical" evidence="5">
    <location>
        <begin position="146"/>
        <end position="163"/>
    </location>
</feature>
<evidence type="ECO:0000256" key="5">
    <source>
        <dbReference type="SAM" id="Phobius"/>
    </source>
</evidence>
<proteinExistence type="predicted"/>
<dbReference type="Pfam" id="PF13515">
    <property type="entry name" value="FUSC_2"/>
    <property type="match status" value="1"/>
</dbReference>
<evidence type="ECO:0000256" key="4">
    <source>
        <dbReference type="ARBA" id="ARBA00023136"/>
    </source>
</evidence>
<protein>
    <submittedName>
        <fullName evidence="7">FUSC family protein</fullName>
    </submittedName>
</protein>